<feature type="compositionally biased region" description="Basic and acidic residues" evidence="3">
    <location>
        <begin position="325"/>
        <end position="337"/>
    </location>
</feature>
<proteinExistence type="predicted"/>
<dbReference type="InterPro" id="IPR043502">
    <property type="entry name" value="DNA/RNA_pol_sf"/>
</dbReference>
<dbReference type="Pfam" id="PF00078">
    <property type="entry name" value="RVT_1"/>
    <property type="match status" value="1"/>
</dbReference>
<dbReference type="Pfam" id="PF03564">
    <property type="entry name" value="DUF1759"/>
    <property type="match status" value="1"/>
</dbReference>
<comment type="caution">
    <text evidence="6">The sequence shown here is derived from an EMBL/GenBank/DDBJ whole genome shotgun (WGS) entry which is preliminary data.</text>
</comment>
<keyword evidence="1" id="KW-0862">Zinc</keyword>
<dbReference type="Gene3D" id="4.10.60.10">
    <property type="entry name" value="Zinc finger, CCHC-type"/>
    <property type="match status" value="1"/>
</dbReference>
<evidence type="ECO:0000313" key="7">
    <source>
        <dbReference type="Proteomes" id="UP000580250"/>
    </source>
</evidence>
<dbReference type="InterPro" id="IPR005312">
    <property type="entry name" value="DUF1759"/>
</dbReference>
<evidence type="ECO:0000256" key="2">
    <source>
        <dbReference type="SAM" id="Coils"/>
    </source>
</evidence>
<sequence length="2269" mass="264296">MSSITSNKRKLKNIIEITKELIATEVKGPTEEDDIHVLEGQIRKIKAIKEELESNTRKIEIIQDEWEANIQKLKTSERIEAENEITNFINENQIESIYKIAKTKIRNWNSIETDYLVMRSQKEPTLQNEQNTTMNESRGNTHVLKPPLLKHIPRLQKICQLFAHVRGEAAAVLKGIEPLEENYEVAIEILKEEFEKEETQIRKLNKELFGLKTSQNFNDDIKLLRDLQRINRLMKTHKQTINIPAISLMIEQKLSKAVLRQMLSKKRQSNEWNTEILIKNLAEIIKEEQAVNEVYKESHQEFNEDKRQKTPYKFGKTTMQYTTNEQKKEEPRRKEVKIQNQIQPKQEERSKPKWPCPFCNLNHWSTDCRKIPTAEERYKLAREKKLCINCLRPGHQSKECSTKNKICWFCKKQGHHQAICLKQFGKKEERKQINNIEEEIQLQSVRTNKEESNQTSILLTTTITVFNPEIPYKQEKVLCFFDSGSDQSYISKNLAEKLNLKLEKYKKVKLTGFAGANLGTYTLAKTKIGIQTKRGKRIYQMSATDQPLAKMTIVKIEGKYRELYQEELKVPNHNTSPEILIGNDNYNDFYIKSERRLPNGFWINESTVGKILSGQGNLKINNRNLLDTQNHHTKLKSSLEQNNEEKGEDKNKIEIETEEEKLTEKVERLLSKEMIGLEDASEISDEQKWMVQFENDIKTPEETGDRYEVSLPWNENASNLQSNFALARGRLISTLKRLRKDKKLLEEYDKIIKQQIALEIIEEVKDPTKKVEHVHYIPHQPVVKKDSGKVRIVYDASAKCKASDQSLNDCLEKGPILLKDLTGILIRTRLKEHLITGDIEKAFLQISIREKDRDALRFLWPADPANEESKIKTYRFKRVPFGIISSPAHLGIVVQHHLKKNTDMIEEDILKNIYVDNIIVGTDELDELEKIYRQLKEVFHKAKMNIREFISSDKEIINKIPEEDKGNNERTKLLGIEWIPEKDIYKIKLKKWEEGTPTTKRTILAHYASTFDPLGLLSPALLPYKLLSHKIWEEKTDWDQPVSKKLKEEWVKITKRQEGEPLEIPRKISKYKINKEGNSLQIFADASKEAMGIAAYLRCKSKEEIVTKLLFAKSLIVPIYVPNKHKTIPKLELQALKIATKIAKYLEKEIDLELEEVQLWTDAIDHIKGEENPADIATRGTSMKEIQNTNWLEGPSWLKKEKEKWPETKTYYDTKEHERKIKPTEITLMTIIEEKVEEIDTTRSSSWIKTKRVLALALRWKNKTTKNKNKEIRPTEAKELERSEKILIKNIQKIYPPNEEERKNLNIYEDNEEILRCKGRLGAETAHEKANQPIFLPKKARITAMIIKQAHIEMKHSGTNIVLAKLREKYWIPQARRTIRATIFNKKNELYCITCSKKNTKAYQLPNPPDLPIYRIEDKFEKPFSSIGLDNFGPFIVKYKNQQSKIWGLIFVCTRIRAIHIEVVFDLTADEFLAAFTRFIARRGLPKIIVSDNAKTFKKANKAISQLWQRPKETNDTLSNKGIEWYFNTEAAPWQGGLFERTIQMVKNPLSKTIGRRILKLSEMITLLTEIEKYVNERPLTYISENEINEVITPWKILVPYPDNEPILKIDEEEEEYIPKGDTRAELIKRYTQNRSLAKHYWDLWKKEYLPSLLERQRRKLENNQPPKVGELTLIEQSEGKRNQWKVGKIEKLYTGADDQIRSALVKVQGKFLKRPINKLYNLEINDKINNNQNINSKTIGINTNDKLNHIYSIYSKFQAMEDVSLAGSDDEQWVGEEEFRGDQASFGQDPEDPSSWQDMAEYQDANLENGTLETDDWGLFTICNPGQPGHRICEALLTTNFLHMEEESECVIPSILHLILVLWATVHGKVEEKIKLWVQRFCETPPSEELLWMARQARREMGGQIKIGYKKADIPVSHEKWRKRTKGIGQKDLVWWTLTELQEALKVWRIYCKGAANPIERNNYVAIRPESVREHIEDEGLDELVQMMEGSIMKLANRMKAKYFIGDAHMVEAKKVHITEEYCAEIGRNLGAYTLIPKSAEHLTTLFYSPITDWVIISLGTSHILRETPWEVFSRDTTPFINILSLLWRNVVWILPPTKVTSVRKDYEKGFKKLMKDARETESTFRMIIAPNNQDWINCHGFLTESGATAVTRLVEEMMSNNWQPPVDDTPGTSDRPTLESRLQNIFHIQTTSAGTSSEVPPSPLGPEATEEYPQYYGNLITNYWMTRDENGFSADLDLVATDWLLSEEKREKKKKLARKIERILSER</sequence>
<dbReference type="Pfam" id="PF05585">
    <property type="entry name" value="DUF1758"/>
    <property type="match status" value="1"/>
</dbReference>
<evidence type="ECO:0000256" key="1">
    <source>
        <dbReference type="PROSITE-ProRule" id="PRU00047"/>
    </source>
</evidence>
<dbReference type="SUPFAM" id="SSF56672">
    <property type="entry name" value="DNA/RNA polymerases"/>
    <property type="match status" value="1"/>
</dbReference>
<dbReference type="SUPFAM" id="SSF57756">
    <property type="entry name" value="Retrovirus zinc finger-like domains"/>
    <property type="match status" value="1"/>
</dbReference>
<dbReference type="GO" id="GO:0008270">
    <property type="term" value="F:zinc ion binding"/>
    <property type="evidence" value="ECO:0007669"/>
    <property type="project" value="UniProtKB-KW"/>
</dbReference>
<feature type="domain" description="Integrase catalytic" evidence="5">
    <location>
        <begin position="1419"/>
        <end position="1602"/>
    </location>
</feature>
<dbReference type="PANTHER" id="PTHR47331">
    <property type="entry name" value="PHD-TYPE DOMAIN-CONTAINING PROTEIN"/>
    <property type="match status" value="1"/>
</dbReference>
<dbReference type="EMBL" id="CAJEWN010000530">
    <property type="protein sequence ID" value="CAD2185106.1"/>
    <property type="molecule type" value="Genomic_DNA"/>
</dbReference>
<feature type="domain" description="CCHC-type" evidence="4">
    <location>
        <begin position="387"/>
        <end position="400"/>
    </location>
</feature>
<organism evidence="6 7">
    <name type="scientific">Meloidogyne enterolobii</name>
    <name type="common">Root-knot nematode worm</name>
    <name type="synonym">Meloidogyne mayaguensis</name>
    <dbReference type="NCBI Taxonomy" id="390850"/>
    <lineage>
        <taxon>Eukaryota</taxon>
        <taxon>Metazoa</taxon>
        <taxon>Ecdysozoa</taxon>
        <taxon>Nematoda</taxon>
        <taxon>Chromadorea</taxon>
        <taxon>Rhabditida</taxon>
        <taxon>Tylenchina</taxon>
        <taxon>Tylenchomorpha</taxon>
        <taxon>Tylenchoidea</taxon>
        <taxon>Meloidogynidae</taxon>
        <taxon>Meloidogyninae</taxon>
        <taxon>Meloidogyne</taxon>
    </lineage>
</organism>
<feature type="region of interest" description="Disordered" evidence="3">
    <location>
        <begin position="319"/>
        <end position="351"/>
    </location>
</feature>
<dbReference type="InterPro" id="IPR001878">
    <property type="entry name" value="Znf_CCHC"/>
</dbReference>
<dbReference type="SMART" id="SM00343">
    <property type="entry name" value="ZnF_C2HC"/>
    <property type="match status" value="3"/>
</dbReference>
<dbReference type="PROSITE" id="PS50994">
    <property type="entry name" value="INTEGRASE"/>
    <property type="match status" value="1"/>
</dbReference>
<feature type="coiled-coil region" evidence="2">
    <location>
        <begin position="35"/>
        <end position="65"/>
    </location>
</feature>
<dbReference type="Pfam" id="PF18701">
    <property type="entry name" value="DUF5641"/>
    <property type="match status" value="1"/>
</dbReference>
<dbReference type="Gene3D" id="3.10.10.10">
    <property type="entry name" value="HIV Type 1 Reverse Transcriptase, subunit A, domain 1"/>
    <property type="match status" value="1"/>
</dbReference>
<keyword evidence="2" id="KW-0175">Coiled coil</keyword>
<evidence type="ECO:0000259" key="5">
    <source>
        <dbReference type="PROSITE" id="PS50994"/>
    </source>
</evidence>
<dbReference type="InterPro" id="IPR008737">
    <property type="entry name" value="DUF1758"/>
</dbReference>
<dbReference type="GO" id="GO:0015074">
    <property type="term" value="P:DNA integration"/>
    <property type="evidence" value="ECO:0007669"/>
    <property type="project" value="InterPro"/>
</dbReference>
<dbReference type="InterPro" id="IPR000477">
    <property type="entry name" value="RT_dom"/>
</dbReference>
<dbReference type="GO" id="GO:0019899">
    <property type="term" value="F:enzyme binding"/>
    <property type="evidence" value="ECO:0007669"/>
    <property type="project" value="UniProtKB-ARBA"/>
</dbReference>
<feature type="coiled-coil region" evidence="2">
    <location>
        <begin position="180"/>
        <end position="207"/>
    </location>
</feature>
<reference evidence="6 7" key="1">
    <citation type="submission" date="2020-08" db="EMBL/GenBank/DDBJ databases">
        <authorList>
            <person name="Koutsovoulos G."/>
            <person name="Danchin GJ E."/>
        </authorList>
    </citation>
    <scope>NUCLEOTIDE SEQUENCE [LARGE SCALE GENOMIC DNA]</scope>
</reference>
<evidence type="ECO:0000256" key="3">
    <source>
        <dbReference type="SAM" id="MobiDB-lite"/>
    </source>
</evidence>
<feature type="region of interest" description="Disordered" evidence="3">
    <location>
        <begin position="2193"/>
        <end position="2212"/>
    </location>
</feature>
<keyword evidence="1" id="KW-0479">Metal-binding</keyword>
<dbReference type="PROSITE" id="PS50158">
    <property type="entry name" value="ZF_CCHC"/>
    <property type="match status" value="1"/>
</dbReference>
<dbReference type="InterPro" id="IPR036875">
    <property type="entry name" value="Znf_CCHC_sf"/>
</dbReference>
<dbReference type="OrthoDB" id="5920525at2759"/>
<dbReference type="CDD" id="cd01644">
    <property type="entry name" value="RT_pepA17"/>
    <property type="match status" value="1"/>
</dbReference>
<accession>A0A6V7WDM8</accession>
<gene>
    <name evidence="6" type="ORF">MENT_LOCUS37512</name>
</gene>
<dbReference type="SUPFAM" id="SSF53098">
    <property type="entry name" value="Ribonuclease H-like"/>
    <property type="match status" value="1"/>
</dbReference>
<dbReference type="GO" id="GO:0042575">
    <property type="term" value="C:DNA polymerase complex"/>
    <property type="evidence" value="ECO:0007669"/>
    <property type="project" value="UniProtKB-ARBA"/>
</dbReference>
<dbReference type="InterPro" id="IPR040676">
    <property type="entry name" value="DUF5641"/>
</dbReference>
<dbReference type="GO" id="GO:0003676">
    <property type="term" value="F:nucleic acid binding"/>
    <property type="evidence" value="ECO:0007669"/>
    <property type="project" value="InterPro"/>
</dbReference>
<dbReference type="CDD" id="cd00303">
    <property type="entry name" value="retropepsin_like"/>
    <property type="match status" value="1"/>
</dbReference>
<dbReference type="InterPro" id="IPR012337">
    <property type="entry name" value="RNaseH-like_sf"/>
</dbReference>
<dbReference type="InterPro" id="IPR043128">
    <property type="entry name" value="Rev_trsase/Diguanyl_cyclase"/>
</dbReference>
<dbReference type="Pfam" id="PF05380">
    <property type="entry name" value="Peptidase_A17"/>
    <property type="match status" value="1"/>
</dbReference>
<dbReference type="Gene3D" id="3.30.420.10">
    <property type="entry name" value="Ribonuclease H-like superfamily/Ribonuclease H"/>
    <property type="match status" value="1"/>
</dbReference>
<keyword evidence="1" id="KW-0863">Zinc-finger</keyword>
<name>A0A6V7WDM8_MELEN</name>
<dbReference type="PANTHER" id="PTHR47331:SF1">
    <property type="entry name" value="GAG-LIKE PROTEIN"/>
    <property type="match status" value="1"/>
</dbReference>
<dbReference type="InterPro" id="IPR008042">
    <property type="entry name" value="Retrotrans_Pao"/>
</dbReference>
<evidence type="ECO:0000313" key="6">
    <source>
        <dbReference type="EMBL" id="CAD2185106.1"/>
    </source>
</evidence>
<dbReference type="Proteomes" id="UP000580250">
    <property type="component" value="Unassembled WGS sequence"/>
</dbReference>
<dbReference type="Gene3D" id="3.30.70.270">
    <property type="match status" value="1"/>
</dbReference>
<dbReference type="InterPro" id="IPR036397">
    <property type="entry name" value="RNaseH_sf"/>
</dbReference>
<feature type="coiled-coil region" evidence="2">
    <location>
        <begin position="636"/>
        <end position="672"/>
    </location>
</feature>
<dbReference type="InterPro" id="IPR001584">
    <property type="entry name" value="Integrase_cat-core"/>
</dbReference>
<evidence type="ECO:0000259" key="4">
    <source>
        <dbReference type="PROSITE" id="PS50158"/>
    </source>
</evidence>
<protein>
    <submittedName>
        <fullName evidence="6">Uncharacterized protein</fullName>
    </submittedName>
</protein>